<gene>
    <name evidence="2" type="ORF">BJ988_002930</name>
</gene>
<keyword evidence="2" id="KW-0413">Isomerase</keyword>
<dbReference type="SUPFAM" id="SSF89796">
    <property type="entry name" value="CoA-transferase family III (CaiB/BaiF)"/>
    <property type="match status" value="1"/>
</dbReference>
<dbReference type="Proteomes" id="UP000564496">
    <property type="component" value="Unassembled WGS sequence"/>
</dbReference>
<dbReference type="GO" id="GO:0008111">
    <property type="term" value="F:alpha-methylacyl-CoA racemase activity"/>
    <property type="evidence" value="ECO:0007669"/>
    <property type="project" value="UniProtKB-EC"/>
</dbReference>
<keyword evidence="3" id="KW-1185">Reference proteome</keyword>
<proteinExistence type="predicted"/>
<reference evidence="2 3" key="1">
    <citation type="submission" date="2020-07" db="EMBL/GenBank/DDBJ databases">
        <title>Sequencing the genomes of 1000 actinobacteria strains.</title>
        <authorList>
            <person name="Klenk H.-P."/>
        </authorList>
    </citation>
    <scope>NUCLEOTIDE SEQUENCE [LARGE SCALE GENOMIC DNA]</scope>
    <source>
        <strain evidence="2 3">DSM 26487</strain>
    </source>
</reference>
<protein>
    <submittedName>
        <fullName evidence="2">Alpha-methylacyl-CoA racemase</fullName>
        <ecNumber evidence="2">5.1.99.4</ecNumber>
    </submittedName>
</protein>
<dbReference type="EMBL" id="JACBZR010000001">
    <property type="protein sequence ID" value="NYI78282.1"/>
    <property type="molecule type" value="Genomic_DNA"/>
</dbReference>
<accession>A0A7Z0DN57</accession>
<dbReference type="PANTHER" id="PTHR48228:SF5">
    <property type="entry name" value="ALPHA-METHYLACYL-COA RACEMASE"/>
    <property type="match status" value="1"/>
</dbReference>
<dbReference type="InterPro" id="IPR023606">
    <property type="entry name" value="CoA-Trfase_III_dom_1_sf"/>
</dbReference>
<feature type="region of interest" description="Disordered" evidence="1">
    <location>
        <begin position="312"/>
        <end position="349"/>
    </location>
</feature>
<name>A0A7Z0DN57_9ACTN</name>
<dbReference type="InterPro" id="IPR003673">
    <property type="entry name" value="CoA-Trfase_fam_III"/>
</dbReference>
<dbReference type="InterPro" id="IPR050509">
    <property type="entry name" value="CoA-transferase_III"/>
</dbReference>
<organism evidence="2 3">
    <name type="scientific">Nocardioides panzhihuensis</name>
    <dbReference type="NCBI Taxonomy" id="860243"/>
    <lineage>
        <taxon>Bacteria</taxon>
        <taxon>Bacillati</taxon>
        <taxon>Actinomycetota</taxon>
        <taxon>Actinomycetes</taxon>
        <taxon>Propionibacteriales</taxon>
        <taxon>Nocardioidaceae</taxon>
        <taxon>Nocardioides</taxon>
    </lineage>
</organism>
<comment type="caution">
    <text evidence="2">The sequence shown here is derived from an EMBL/GenBank/DDBJ whole genome shotgun (WGS) entry which is preliminary data.</text>
</comment>
<dbReference type="RefSeq" id="WP_179658631.1">
    <property type="nucleotide sequence ID" value="NZ_JACBZR010000001.1"/>
</dbReference>
<dbReference type="Gene3D" id="3.40.50.10540">
    <property type="entry name" value="Crotonobetainyl-coa:carnitine coa-transferase, domain 1"/>
    <property type="match status" value="1"/>
</dbReference>
<evidence type="ECO:0000313" key="2">
    <source>
        <dbReference type="EMBL" id="NYI78282.1"/>
    </source>
</evidence>
<dbReference type="Gene3D" id="3.30.1540.10">
    <property type="entry name" value="formyl-coa transferase, domain 3"/>
    <property type="match status" value="1"/>
</dbReference>
<sequence length="392" mass="41616">MSSPTPAGPLAGLRVLELAGIGPAPYACLLLAELGAEVIRIDRASSVGKRPTPLQRSRANLAVDLKTEAGRGLVLRMVRDADVLVEGLRPGATERLGLGPDDCLAVNPSLVYGRMTGWGQDGPLARTAGHDITYAALTGALHVTGGADKPRQAANLVADFGGGAMFLVTGILAALHERTTSGRGQVVDAAMVDGVSSLMTVIYGQHALGQWRDEREANLLDGGRPYYDTYRCADGRFVAVGAIEPDFFAALMKGTGLDFDQHDRDAWPAMRAALEETFASRTRDEWAEVFGDTDACVAPVLSLAEAPEHPHLRARGVFEPDADGSRPRVAPRFSRTPGLPPGDPHVAGQDSRTVLTASGLAEHEIDDLVAAGVVRQASDRPTPTYELMETRQ</sequence>
<dbReference type="EC" id="5.1.99.4" evidence="2"/>
<dbReference type="PANTHER" id="PTHR48228">
    <property type="entry name" value="SUCCINYL-COA--D-CITRAMALATE COA-TRANSFERASE"/>
    <property type="match status" value="1"/>
</dbReference>
<dbReference type="AlphaFoldDB" id="A0A7Z0DN57"/>
<evidence type="ECO:0000256" key="1">
    <source>
        <dbReference type="SAM" id="MobiDB-lite"/>
    </source>
</evidence>
<dbReference type="Pfam" id="PF02515">
    <property type="entry name" value="CoA_transf_3"/>
    <property type="match status" value="1"/>
</dbReference>
<dbReference type="InterPro" id="IPR044855">
    <property type="entry name" value="CoA-Trfase_III_dom3_sf"/>
</dbReference>
<evidence type="ECO:0000313" key="3">
    <source>
        <dbReference type="Proteomes" id="UP000564496"/>
    </source>
</evidence>